<evidence type="ECO:0008006" key="5">
    <source>
        <dbReference type="Google" id="ProtNLM"/>
    </source>
</evidence>
<sequence length="318" mass="35589">MNMIALHKFNIFLLLALLPAIIPAWAAEAPAAKADDPPVKIIEKNPAREVGYHVGDVLSRTITLKVNDQYTLLPTSLPIPGNQKRYRNKEQGIELYASNLSESHKNGQNVYTLELSYQVFTSSIVAKPAALPPEFVKFTGNGKLFQVRIPSWNFRISPLAVYGSVNISKDMSPLRGPLLISDHRQHQVLYGAFAILGLSLLGLLYILGNHAWLPRMGGPFSKAYRQLRKARPDANKLEAAVNHLHQAFKQACGQSVFSAEEILQIKPAFAPLADDIARFFLLSRAIFFDHAKQNVPPNPHAWLRQLARRCRDIERGMK</sequence>
<name>Q1H023_METFK</name>
<protein>
    <recommendedName>
        <fullName evidence="5">MxaA protein</fullName>
    </recommendedName>
</protein>
<keyword evidence="2" id="KW-0732">Signal</keyword>
<evidence type="ECO:0000313" key="3">
    <source>
        <dbReference type="EMBL" id="ABE50164.1"/>
    </source>
</evidence>
<gene>
    <name evidence="3" type="ordered locus">Mfla_1897</name>
</gene>
<organism evidence="3 4">
    <name type="scientific">Methylobacillus flagellatus (strain ATCC 51484 / DSM 6875 / VKM B-1610 / KT)</name>
    <dbReference type="NCBI Taxonomy" id="265072"/>
    <lineage>
        <taxon>Bacteria</taxon>
        <taxon>Pseudomonadati</taxon>
        <taxon>Pseudomonadota</taxon>
        <taxon>Betaproteobacteria</taxon>
        <taxon>Nitrosomonadales</taxon>
        <taxon>Methylophilaceae</taxon>
        <taxon>Methylobacillus</taxon>
    </lineage>
</organism>
<proteinExistence type="predicted"/>
<dbReference type="AlphaFoldDB" id="Q1H023"/>
<dbReference type="KEGG" id="mfa:Mfla_1897"/>
<keyword evidence="1" id="KW-1133">Transmembrane helix</keyword>
<keyword evidence="1" id="KW-0472">Membrane</keyword>
<evidence type="ECO:0000313" key="4">
    <source>
        <dbReference type="Proteomes" id="UP000002440"/>
    </source>
</evidence>
<keyword evidence="4" id="KW-1185">Reference proteome</keyword>
<reference evidence="3 4" key="1">
    <citation type="submission" date="2006-03" db="EMBL/GenBank/DDBJ databases">
        <title>Complete sequence of Methylobacillus flagellatus KT.</title>
        <authorList>
            <consortium name="US DOE Joint Genome Institute"/>
            <person name="Copeland A."/>
            <person name="Lucas S."/>
            <person name="Lapidus A."/>
            <person name="Barry K."/>
            <person name="Detter J.C."/>
            <person name="Glavina del Rio T."/>
            <person name="Hammon N."/>
            <person name="Israni S."/>
            <person name="Dalin E."/>
            <person name="Tice H."/>
            <person name="Pitluck S."/>
            <person name="Brettin T."/>
            <person name="Bruce D."/>
            <person name="Han C."/>
            <person name="Tapia R."/>
            <person name="Saunders E."/>
            <person name="Gilna P."/>
            <person name="Schmutz J."/>
            <person name="Larimer F."/>
            <person name="Land M."/>
            <person name="Kyrpides N."/>
            <person name="Anderson I."/>
            <person name="Richardson P."/>
        </authorList>
    </citation>
    <scope>NUCLEOTIDE SEQUENCE [LARGE SCALE GENOMIC DNA]</scope>
    <source>
        <strain evidence="4">KT / ATCC 51484 / DSM 6875</strain>
    </source>
</reference>
<dbReference type="RefSeq" id="WP_011480118.1">
    <property type="nucleotide sequence ID" value="NC_007947.1"/>
</dbReference>
<keyword evidence="1" id="KW-0812">Transmembrane</keyword>
<evidence type="ECO:0000256" key="1">
    <source>
        <dbReference type="SAM" id="Phobius"/>
    </source>
</evidence>
<dbReference type="eggNOG" id="ENOG5030I3V">
    <property type="taxonomic scope" value="Bacteria"/>
</dbReference>
<dbReference type="HOGENOM" id="CLU_076860_0_0_4"/>
<feature type="signal peptide" evidence="2">
    <location>
        <begin position="1"/>
        <end position="26"/>
    </location>
</feature>
<dbReference type="STRING" id="265072.Mfla_1897"/>
<feature type="transmembrane region" description="Helical" evidence="1">
    <location>
        <begin position="188"/>
        <end position="207"/>
    </location>
</feature>
<dbReference type="Proteomes" id="UP000002440">
    <property type="component" value="Chromosome"/>
</dbReference>
<dbReference type="OrthoDB" id="8532455at2"/>
<feature type="chain" id="PRO_5004189986" description="MxaA protein" evidence="2">
    <location>
        <begin position="27"/>
        <end position="318"/>
    </location>
</feature>
<accession>Q1H023</accession>
<dbReference type="EMBL" id="CP000284">
    <property type="protein sequence ID" value="ABE50164.1"/>
    <property type="molecule type" value="Genomic_DNA"/>
</dbReference>
<evidence type="ECO:0000256" key="2">
    <source>
        <dbReference type="SAM" id="SignalP"/>
    </source>
</evidence>